<evidence type="ECO:0000259" key="11">
    <source>
        <dbReference type="PROSITE" id="PS50885"/>
    </source>
</evidence>
<evidence type="ECO:0000256" key="7">
    <source>
        <dbReference type="ARBA" id="ARBA00022777"/>
    </source>
</evidence>
<dbReference type="InterPro" id="IPR050428">
    <property type="entry name" value="TCS_sensor_his_kinase"/>
</dbReference>
<keyword evidence="8" id="KW-1133">Transmembrane helix</keyword>
<dbReference type="Pfam" id="PF02518">
    <property type="entry name" value="HATPase_c"/>
    <property type="match status" value="1"/>
</dbReference>
<dbReference type="PANTHER" id="PTHR45436">
    <property type="entry name" value="SENSOR HISTIDINE KINASE YKOH"/>
    <property type="match status" value="1"/>
</dbReference>
<dbReference type="PANTHER" id="PTHR45436:SF5">
    <property type="entry name" value="SENSOR HISTIDINE KINASE TRCS"/>
    <property type="match status" value="1"/>
</dbReference>
<evidence type="ECO:0000313" key="14">
    <source>
        <dbReference type="Proteomes" id="UP001596435"/>
    </source>
</evidence>
<dbReference type="PROSITE" id="PS50885">
    <property type="entry name" value="HAMP"/>
    <property type="match status" value="1"/>
</dbReference>
<keyword evidence="5" id="KW-0808">Transferase</keyword>
<keyword evidence="9" id="KW-0902">Two-component regulatory system</keyword>
<comment type="caution">
    <text evidence="13">The sequence shown here is derived from an EMBL/GenBank/DDBJ whole genome shotgun (WGS) entry which is preliminary data.</text>
</comment>
<comment type="subcellular location">
    <subcellularLocation>
        <location evidence="2">Membrane</location>
    </subcellularLocation>
</comment>
<feature type="domain" description="NIT" evidence="12">
    <location>
        <begin position="55"/>
        <end position="306"/>
    </location>
</feature>
<feature type="domain" description="HAMP" evidence="11">
    <location>
        <begin position="337"/>
        <end position="406"/>
    </location>
</feature>
<dbReference type="InterPro" id="IPR003594">
    <property type="entry name" value="HATPase_dom"/>
</dbReference>
<evidence type="ECO:0000256" key="6">
    <source>
        <dbReference type="ARBA" id="ARBA00022692"/>
    </source>
</evidence>
<name>A0ABW2FXI0_9ACTN</name>
<dbReference type="RefSeq" id="WP_380230823.1">
    <property type="nucleotide sequence ID" value="NZ_JBHTAJ010000012.1"/>
</dbReference>
<dbReference type="InterPro" id="IPR013587">
    <property type="entry name" value="Nitrate/nitrite_sensing"/>
</dbReference>
<sequence>MRRHLGTPSIRTRITTLVLIPLLALVALWSFAVVSTTGDLRDLIRLESAYRTFGSPVDTVVGQVQTERRLAAEYLGSGGGATELAAYSAQQHATDEKVRAMRAVATDPGRQGDLSADQRAALAAELDATDGLTVLRSNVTSRAIGWGDAVDAYTAVVEPAFTVQSALTALQAGRLAREAQTVIELVRVREFASREDALYSGAHAAGSFDPAQSRAFGAAVEDRRIFQRTYAAALPADSRALFDALTADSRYRALVTAEEAVLDGGSGAHAVYDRTRWRATMDPIAHRYSELCSQAALNSAARGRAYADDQLLRSGIAGGAGLVAVVLSVWYSVRTGRRITRRLLRLRASADRLAHRQLPDLVRRLAAGENVDVERAAPQLTFGDDEIGDVGRALNHARRAAVEAAVEQARLRAGISGVFVNIARRSQALIHRQLKLLDTMERRVTDPEELADLFRVDHLTTRMRRHAEGLIILSGAAPGRAWRRPVPLVDVVGSAVGAVEEYERVVVPPMPPVAVAGEAVADLAHLVAELVENATSFSPPHTQVTMRSGGAAHGHVLEIDDRGLGMDADELAAANRTLAEPQEFDPTRTERLGLFVAGRLARRHGIEVALRRSPYGGTTAVVLLPAALLSEVEPPPAPPRPEPSPPVLAAVPGPSEGPEGEPQPAAVLPMRRPLPVRP</sequence>
<dbReference type="Gene3D" id="3.30.565.10">
    <property type="entry name" value="Histidine kinase-like ATPase, C-terminal domain"/>
    <property type="match status" value="1"/>
</dbReference>
<evidence type="ECO:0000313" key="13">
    <source>
        <dbReference type="EMBL" id="MFC7179663.1"/>
    </source>
</evidence>
<evidence type="ECO:0000256" key="9">
    <source>
        <dbReference type="ARBA" id="ARBA00023012"/>
    </source>
</evidence>
<evidence type="ECO:0000256" key="3">
    <source>
        <dbReference type="ARBA" id="ARBA00012438"/>
    </source>
</evidence>
<keyword evidence="4" id="KW-0597">Phosphoprotein</keyword>
<dbReference type="Proteomes" id="UP001596435">
    <property type="component" value="Unassembled WGS sequence"/>
</dbReference>
<evidence type="ECO:0000256" key="2">
    <source>
        <dbReference type="ARBA" id="ARBA00004370"/>
    </source>
</evidence>
<organism evidence="13 14">
    <name type="scientific">Kitasatospora paranensis</name>
    <dbReference type="NCBI Taxonomy" id="258053"/>
    <lineage>
        <taxon>Bacteria</taxon>
        <taxon>Bacillati</taxon>
        <taxon>Actinomycetota</taxon>
        <taxon>Actinomycetes</taxon>
        <taxon>Kitasatosporales</taxon>
        <taxon>Streptomycetaceae</taxon>
        <taxon>Kitasatospora</taxon>
    </lineage>
</organism>
<accession>A0ABW2FXI0</accession>
<evidence type="ECO:0000256" key="8">
    <source>
        <dbReference type="ARBA" id="ARBA00022989"/>
    </source>
</evidence>
<dbReference type="PROSITE" id="PS50906">
    <property type="entry name" value="NIT"/>
    <property type="match status" value="1"/>
</dbReference>
<feature type="compositionally biased region" description="Pro residues" evidence="10">
    <location>
        <begin position="633"/>
        <end position="646"/>
    </location>
</feature>
<evidence type="ECO:0000256" key="4">
    <source>
        <dbReference type="ARBA" id="ARBA00022553"/>
    </source>
</evidence>
<protein>
    <recommendedName>
        <fullName evidence="3">histidine kinase</fullName>
        <ecNumber evidence="3">2.7.13.3</ecNumber>
    </recommendedName>
</protein>
<feature type="region of interest" description="Disordered" evidence="10">
    <location>
        <begin position="632"/>
        <end position="678"/>
    </location>
</feature>
<dbReference type="SMART" id="SM00387">
    <property type="entry name" value="HATPase_c"/>
    <property type="match status" value="1"/>
</dbReference>
<keyword evidence="14" id="KW-1185">Reference proteome</keyword>
<gene>
    <name evidence="13" type="ORF">ACFQMG_08805</name>
</gene>
<dbReference type="InterPro" id="IPR003660">
    <property type="entry name" value="HAMP_dom"/>
</dbReference>
<evidence type="ECO:0000256" key="10">
    <source>
        <dbReference type="SAM" id="MobiDB-lite"/>
    </source>
</evidence>
<comment type="catalytic activity">
    <reaction evidence="1">
        <text>ATP + protein L-histidine = ADP + protein N-phospho-L-histidine.</text>
        <dbReference type="EC" id="2.7.13.3"/>
    </reaction>
</comment>
<dbReference type="SUPFAM" id="SSF55874">
    <property type="entry name" value="ATPase domain of HSP90 chaperone/DNA topoisomerase II/histidine kinase"/>
    <property type="match status" value="1"/>
</dbReference>
<evidence type="ECO:0000256" key="1">
    <source>
        <dbReference type="ARBA" id="ARBA00000085"/>
    </source>
</evidence>
<dbReference type="InterPro" id="IPR036890">
    <property type="entry name" value="HATPase_C_sf"/>
</dbReference>
<proteinExistence type="predicted"/>
<keyword evidence="7" id="KW-0418">Kinase</keyword>
<feature type="compositionally biased region" description="Low complexity" evidence="10">
    <location>
        <begin position="647"/>
        <end position="678"/>
    </location>
</feature>
<dbReference type="Gene3D" id="6.10.340.10">
    <property type="match status" value="1"/>
</dbReference>
<dbReference type="InterPro" id="IPR010910">
    <property type="entry name" value="Nitrate/nitrite_sensing_bac"/>
</dbReference>
<reference evidence="14" key="1">
    <citation type="journal article" date="2019" name="Int. J. Syst. Evol. Microbiol.">
        <title>The Global Catalogue of Microorganisms (GCM) 10K type strain sequencing project: providing services to taxonomists for standard genome sequencing and annotation.</title>
        <authorList>
            <consortium name="The Broad Institute Genomics Platform"/>
            <consortium name="The Broad Institute Genome Sequencing Center for Infectious Disease"/>
            <person name="Wu L."/>
            <person name="Ma J."/>
        </authorList>
    </citation>
    <scope>NUCLEOTIDE SEQUENCE [LARGE SCALE GENOMIC DNA]</scope>
    <source>
        <strain evidence="14">CGMCC 1.12859</strain>
    </source>
</reference>
<dbReference type="EC" id="2.7.13.3" evidence="3"/>
<dbReference type="EMBL" id="JBHTAJ010000012">
    <property type="protein sequence ID" value="MFC7179663.1"/>
    <property type="molecule type" value="Genomic_DNA"/>
</dbReference>
<keyword evidence="6" id="KW-0812">Transmembrane</keyword>
<dbReference type="Pfam" id="PF08376">
    <property type="entry name" value="NIT"/>
    <property type="match status" value="1"/>
</dbReference>
<feature type="non-terminal residue" evidence="13">
    <location>
        <position position="678"/>
    </location>
</feature>
<evidence type="ECO:0000256" key="5">
    <source>
        <dbReference type="ARBA" id="ARBA00022679"/>
    </source>
</evidence>
<keyword evidence="8" id="KW-0472">Membrane</keyword>
<evidence type="ECO:0000259" key="12">
    <source>
        <dbReference type="PROSITE" id="PS50906"/>
    </source>
</evidence>